<sequence length="648" mass="72770">MLSKLTASLLALAISSAISLHAQENQDGLPRKNSPPNILLVVADDLGYSDLGCFGGEIDTPALDALATDGLRFTNFHVNPMCAFTRTSLMTGHTHYQSDNYRRSVPIAKIMANAGYQTMMSGKWHQPGHPMDAGFEQFYGFLEGQIDSWTGVGYGHETIREGRSDPQPVPDGWYSTDAFTDTAMSQIDGAIDAGQPFFSYVAYNAPHTPLHAPRENVEKYPSRYRDGWTELRKARFARMQKLGLLDERYHLTDPQAEVRRWDELRDVDREIEAERMAAYAGMVDRLDQNVGRLIAHLRARKVLENTLVVFISDNGGDYGNGDPDTYASQKPWQPGTHPMVSNGWGMLKNTPWNWYKHSMAGGVRVPMIVHCPSLVAHRGGTILKHRLHVTDLYPTFIELAGEHYPDDDHGRSLAPLYGRSMKPLFSDASLSETAIHDEIFWFFDTTTNQRGLVSGQWKIISINDSPWLLYHVALDPAEATDLAAKQPEKLAELVNRWHEFAKHEIVAPPGALQPVAQDRQGWGLHRCRMVFPKLLTVSPAEAAMDVESNINIELEFAGTADFSGTAHKQLQLYCVSDPTTPIWHSDPDEHSSWQGKRRLVFNDLPALQPDTTYFLTCDPGWVKIDGQPNGPLNDGAYWWRFRTEAGRD</sequence>
<feature type="signal peptide" evidence="5">
    <location>
        <begin position="1"/>
        <end position="22"/>
    </location>
</feature>
<dbReference type="Proteomes" id="UP000319908">
    <property type="component" value="Unassembled WGS sequence"/>
</dbReference>
<keyword evidence="8" id="KW-1185">Reference proteome</keyword>
<dbReference type="PROSITE" id="PS00149">
    <property type="entry name" value="SULFATASE_2"/>
    <property type="match status" value="1"/>
</dbReference>
<evidence type="ECO:0000256" key="1">
    <source>
        <dbReference type="ARBA" id="ARBA00008779"/>
    </source>
</evidence>
<reference evidence="7 8" key="1">
    <citation type="journal article" date="2020" name="Antonie Van Leeuwenhoek">
        <title>Rhodopirellula heiligendammensis sp. nov., Rhodopirellula pilleata sp. nov., and Rhodopirellula solitaria sp. nov. isolated from natural or artificial marine surfaces in Northern Germany and California, USA, and emended description of the genus Rhodopirellula.</title>
        <authorList>
            <person name="Kallscheuer N."/>
            <person name="Wiegand S."/>
            <person name="Jogler M."/>
            <person name="Boedeker C."/>
            <person name="Peeters S.H."/>
            <person name="Rast P."/>
            <person name="Heuer A."/>
            <person name="Jetten M.S.M."/>
            <person name="Rohde M."/>
            <person name="Jogler C."/>
        </authorList>
    </citation>
    <scope>NUCLEOTIDE SEQUENCE [LARGE SCALE GENOMIC DNA]</scope>
    <source>
        <strain evidence="7 8">Poly21</strain>
    </source>
</reference>
<gene>
    <name evidence="7" type="primary">atsA_59</name>
    <name evidence="7" type="ORF">Poly21_46890</name>
</gene>
<comment type="similarity">
    <text evidence="1">Belongs to the sulfatase family.</text>
</comment>
<dbReference type="InterPro" id="IPR017850">
    <property type="entry name" value="Alkaline_phosphatase_core_sf"/>
</dbReference>
<keyword evidence="4" id="KW-0106">Calcium</keyword>
<evidence type="ECO:0000256" key="2">
    <source>
        <dbReference type="ARBA" id="ARBA00022723"/>
    </source>
</evidence>
<evidence type="ECO:0000313" key="7">
    <source>
        <dbReference type="EMBL" id="TWU10783.1"/>
    </source>
</evidence>
<dbReference type="GO" id="GO:0046872">
    <property type="term" value="F:metal ion binding"/>
    <property type="evidence" value="ECO:0007669"/>
    <property type="project" value="UniProtKB-KW"/>
</dbReference>
<dbReference type="Gene3D" id="3.40.720.10">
    <property type="entry name" value="Alkaline Phosphatase, subunit A"/>
    <property type="match status" value="1"/>
</dbReference>
<dbReference type="GO" id="GO:0004065">
    <property type="term" value="F:arylsulfatase activity"/>
    <property type="evidence" value="ECO:0007669"/>
    <property type="project" value="UniProtKB-EC"/>
</dbReference>
<keyword evidence="3 7" id="KW-0378">Hydrolase</keyword>
<feature type="chain" id="PRO_5022788592" evidence="5">
    <location>
        <begin position="23"/>
        <end position="648"/>
    </location>
</feature>
<dbReference type="RefSeq" id="WP_146409166.1">
    <property type="nucleotide sequence ID" value="NZ_SJPU01000003.1"/>
</dbReference>
<dbReference type="Gene3D" id="3.30.1120.10">
    <property type="match status" value="1"/>
</dbReference>
<keyword evidence="5" id="KW-0732">Signal</keyword>
<dbReference type="PANTHER" id="PTHR42693:SF53">
    <property type="entry name" value="ENDO-4-O-SULFATASE"/>
    <property type="match status" value="1"/>
</dbReference>
<dbReference type="InterPro" id="IPR000917">
    <property type="entry name" value="Sulfatase_N"/>
</dbReference>
<dbReference type="AlphaFoldDB" id="A0A5C6BF65"/>
<dbReference type="EC" id="3.1.6.1" evidence="7"/>
<dbReference type="InterPro" id="IPR024607">
    <property type="entry name" value="Sulfatase_CS"/>
</dbReference>
<proteinExistence type="inferred from homology"/>
<dbReference type="Pfam" id="PF00884">
    <property type="entry name" value="Sulfatase"/>
    <property type="match status" value="1"/>
</dbReference>
<evidence type="ECO:0000259" key="6">
    <source>
        <dbReference type="Pfam" id="PF00884"/>
    </source>
</evidence>
<accession>A0A5C6BF65</accession>
<dbReference type="SUPFAM" id="SSF53649">
    <property type="entry name" value="Alkaline phosphatase-like"/>
    <property type="match status" value="1"/>
</dbReference>
<organism evidence="7 8">
    <name type="scientific">Allorhodopirellula heiligendammensis</name>
    <dbReference type="NCBI Taxonomy" id="2714739"/>
    <lineage>
        <taxon>Bacteria</taxon>
        <taxon>Pseudomonadati</taxon>
        <taxon>Planctomycetota</taxon>
        <taxon>Planctomycetia</taxon>
        <taxon>Pirellulales</taxon>
        <taxon>Pirellulaceae</taxon>
        <taxon>Allorhodopirellula</taxon>
    </lineage>
</organism>
<dbReference type="InterPro" id="IPR050738">
    <property type="entry name" value="Sulfatase"/>
</dbReference>
<evidence type="ECO:0000256" key="4">
    <source>
        <dbReference type="ARBA" id="ARBA00022837"/>
    </source>
</evidence>
<evidence type="ECO:0000313" key="8">
    <source>
        <dbReference type="Proteomes" id="UP000319908"/>
    </source>
</evidence>
<protein>
    <submittedName>
        <fullName evidence="7">Arylsulfatase</fullName>
        <ecNumber evidence="7">3.1.6.1</ecNumber>
    </submittedName>
</protein>
<feature type="domain" description="Sulfatase N-terminal" evidence="6">
    <location>
        <begin position="36"/>
        <end position="401"/>
    </location>
</feature>
<evidence type="ECO:0000256" key="3">
    <source>
        <dbReference type="ARBA" id="ARBA00022801"/>
    </source>
</evidence>
<dbReference type="CDD" id="cd16025">
    <property type="entry name" value="PAS_like"/>
    <property type="match status" value="1"/>
</dbReference>
<name>A0A5C6BF65_9BACT</name>
<evidence type="ECO:0000256" key="5">
    <source>
        <dbReference type="SAM" id="SignalP"/>
    </source>
</evidence>
<comment type="caution">
    <text evidence="7">The sequence shown here is derived from an EMBL/GenBank/DDBJ whole genome shotgun (WGS) entry which is preliminary data.</text>
</comment>
<dbReference type="EMBL" id="SJPU01000003">
    <property type="protein sequence ID" value="TWU10783.1"/>
    <property type="molecule type" value="Genomic_DNA"/>
</dbReference>
<keyword evidence="2" id="KW-0479">Metal-binding</keyword>
<dbReference type="PANTHER" id="PTHR42693">
    <property type="entry name" value="ARYLSULFATASE FAMILY MEMBER"/>
    <property type="match status" value="1"/>
</dbReference>
<dbReference type="OrthoDB" id="223277at2"/>